<dbReference type="GO" id="GO:0005524">
    <property type="term" value="F:ATP binding"/>
    <property type="evidence" value="ECO:0007669"/>
    <property type="project" value="UniProtKB-KW"/>
</dbReference>
<comment type="catalytic activity">
    <reaction evidence="13">
        <text>pyruvate + ATP + H2O = phosphoenolpyruvate + AMP + phosphate + 2 H(+)</text>
        <dbReference type="Rhea" id="RHEA:11364"/>
        <dbReference type="ChEBI" id="CHEBI:15361"/>
        <dbReference type="ChEBI" id="CHEBI:15377"/>
        <dbReference type="ChEBI" id="CHEBI:15378"/>
        <dbReference type="ChEBI" id="CHEBI:30616"/>
        <dbReference type="ChEBI" id="CHEBI:43474"/>
        <dbReference type="ChEBI" id="CHEBI:58702"/>
        <dbReference type="ChEBI" id="CHEBI:456215"/>
        <dbReference type="EC" id="2.7.9.2"/>
    </reaction>
</comment>
<keyword evidence="7" id="KW-0479">Metal-binding</keyword>
<evidence type="ECO:0000256" key="6">
    <source>
        <dbReference type="ARBA" id="ARBA00022679"/>
    </source>
</evidence>
<evidence type="ECO:0000256" key="13">
    <source>
        <dbReference type="ARBA" id="ARBA00047700"/>
    </source>
</evidence>
<evidence type="ECO:0000256" key="4">
    <source>
        <dbReference type="ARBA" id="ARBA00007837"/>
    </source>
</evidence>
<comment type="function">
    <text evidence="2">Catalyzes the phosphorylation of pyruvate to phosphoenolpyruvate.</text>
</comment>
<dbReference type="InterPro" id="IPR013815">
    <property type="entry name" value="ATP_grasp_subdomain_1"/>
</dbReference>
<evidence type="ECO:0000256" key="7">
    <source>
        <dbReference type="ARBA" id="ARBA00022723"/>
    </source>
</evidence>
<organism evidence="15">
    <name type="scientific">hydrothermal vent metagenome</name>
    <dbReference type="NCBI Taxonomy" id="652676"/>
    <lineage>
        <taxon>unclassified sequences</taxon>
        <taxon>metagenomes</taxon>
        <taxon>ecological metagenomes</taxon>
    </lineage>
</organism>
<keyword evidence="10" id="KW-0067">ATP-binding</keyword>
<accession>A0A3B0S9J5</accession>
<dbReference type="EMBL" id="UOEK01000035">
    <property type="protein sequence ID" value="VAV92993.1"/>
    <property type="molecule type" value="Genomic_DNA"/>
</dbReference>
<keyword evidence="8" id="KW-0547">Nucleotide-binding</keyword>
<proteinExistence type="inferred from homology"/>
<dbReference type="GO" id="GO:0046872">
    <property type="term" value="F:metal ion binding"/>
    <property type="evidence" value="ECO:0007669"/>
    <property type="project" value="UniProtKB-KW"/>
</dbReference>
<dbReference type="UniPathway" id="UPA00138"/>
<evidence type="ECO:0000256" key="5">
    <source>
        <dbReference type="ARBA" id="ARBA00011996"/>
    </source>
</evidence>
<reference evidence="15" key="1">
    <citation type="submission" date="2018-06" db="EMBL/GenBank/DDBJ databases">
        <authorList>
            <person name="Zhirakovskaya E."/>
        </authorList>
    </citation>
    <scope>NUCLEOTIDE SEQUENCE</scope>
</reference>
<evidence type="ECO:0000256" key="3">
    <source>
        <dbReference type="ARBA" id="ARBA00004742"/>
    </source>
</evidence>
<protein>
    <recommendedName>
        <fullName evidence="5">pyruvate, water dikinase</fullName>
        <ecNumber evidence="5">2.7.9.2</ecNumber>
    </recommendedName>
    <alternativeName>
        <fullName evidence="12">Pyruvate, water dikinase</fullName>
    </alternativeName>
</protein>
<keyword evidence="6 15" id="KW-0808">Transferase</keyword>
<evidence type="ECO:0000259" key="14">
    <source>
        <dbReference type="Pfam" id="PF01326"/>
    </source>
</evidence>
<dbReference type="GO" id="GO:0008986">
    <property type="term" value="F:pyruvate, water dikinase activity"/>
    <property type="evidence" value="ECO:0007669"/>
    <property type="project" value="UniProtKB-EC"/>
</dbReference>
<dbReference type="FunFam" id="3.30.1490.20:FF:000010">
    <property type="entry name" value="Phosphoenolpyruvate synthase"/>
    <property type="match status" value="1"/>
</dbReference>
<feature type="non-terminal residue" evidence="15">
    <location>
        <position position="242"/>
    </location>
</feature>
<evidence type="ECO:0000256" key="12">
    <source>
        <dbReference type="ARBA" id="ARBA00033470"/>
    </source>
</evidence>
<keyword evidence="9" id="KW-0418">Kinase</keyword>
<dbReference type="PANTHER" id="PTHR43030:SF1">
    <property type="entry name" value="PHOSPHOENOLPYRUVATE SYNTHASE"/>
    <property type="match status" value="1"/>
</dbReference>
<evidence type="ECO:0000256" key="1">
    <source>
        <dbReference type="ARBA" id="ARBA00001946"/>
    </source>
</evidence>
<evidence type="ECO:0000256" key="9">
    <source>
        <dbReference type="ARBA" id="ARBA00022777"/>
    </source>
</evidence>
<evidence type="ECO:0000256" key="10">
    <source>
        <dbReference type="ARBA" id="ARBA00022840"/>
    </source>
</evidence>
<dbReference type="Gene3D" id="3.30.470.20">
    <property type="entry name" value="ATP-grasp fold, B domain"/>
    <property type="match status" value="1"/>
</dbReference>
<comment type="pathway">
    <text evidence="3">Carbohydrate biosynthesis; gluconeogenesis.</text>
</comment>
<feature type="domain" description="Pyruvate phosphate dikinase AMP/ATP-binding" evidence="14">
    <location>
        <begin position="17"/>
        <end position="240"/>
    </location>
</feature>
<evidence type="ECO:0000313" key="15">
    <source>
        <dbReference type="EMBL" id="VAV92993.1"/>
    </source>
</evidence>
<dbReference type="PANTHER" id="PTHR43030">
    <property type="entry name" value="PHOSPHOENOLPYRUVATE SYNTHASE"/>
    <property type="match status" value="1"/>
</dbReference>
<dbReference type="InterPro" id="IPR002192">
    <property type="entry name" value="PPDK_AMP/ATP-bd"/>
</dbReference>
<evidence type="ECO:0000256" key="11">
    <source>
        <dbReference type="ARBA" id="ARBA00022842"/>
    </source>
</evidence>
<dbReference type="Gene3D" id="3.30.1490.20">
    <property type="entry name" value="ATP-grasp fold, A domain"/>
    <property type="match status" value="1"/>
</dbReference>
<evidence type="ECO:0000256" key="2">
    <source>
        <dbReference type="ARBA" id="ARBA00002988"/>
    </source>
</evidence>
<dbReference type="SUPFAM" id="SSF56059">
    <property type="entry name" value="Glutathione synthetase ATP-binding domain-like"/>
    <property type="match status" value="1"/>
</dbReference>
<evidence type="ECO:0000256" key="8">
    <source>
        <dbReference type="ARBA" id="ARBA00022741"/>
    </source>
</evidence>
<comment type="similarity">
    <text evidence="4">Belongs to the PEP-utilizing enzyme family.</text>
</comment>
<dbReference type="Pfam" id="PF01326">
    <property type="entry name" value="PPDK_N"/>
    <property type="match status" value="1"/>
</dbReference>
<gene>
    <name evidence="15" type="ORF">MNBD_ACTINO02-1065</name>
</gene>
<dbReference type="EC" id="2.7.9.2" evidence="5"/>
<keyword evidence="11" id="KW-0460">Magnesium</keyword>
<comment type="cofactor">
    <cofactor evidence="1">
        <name>Mg(2+)</name>
        <dbReference type="ChEBI" id="CHEBI:18420"/>
    </cofactor>
</comment>
<dbReference type="InterPro" id="IPR006319">
    <property type="entry name" value="PEP_synth"/>
</dbReference>
<name>A0A3B0S9J5_9ZZZZ</name>
<keyword evidence="15" id="KW-0670">Pyruvate</keyword>
<dbReference type="AlphaFoldDB" id="A0A3B0S9J5"/>
<dbReference type="GO" id="GO:0006094">
    <property type="term" value="P:gluconeogenesis"/>
    <property type="evidence" value="ECO:0007669"/>
    <property type="project" value="UniProtKB-UniPathway"/>
</dbReference>
<sequence length="242" mass="25668">MDSLIRQLGDVGMADIEQVGGKNASLGEMISNLAEAGVQVPGGFATTADAFWEFLSSNGLDVRINELLDSLDIDDVVALTRAGTAIRQWVVEAPLGDRLKQEITDAYLAFSPSGDGPVAVRSSATAEDLPDASFAGQQETFLNVVGVEAVLQAIHEVFASLYNDRAISYRVHKGFAHSEVALSAGVQQMVRSDCGSSGVMFTMDTESGHDGVVFITSAYGLGELVVQGAIVPDEFYVFKKAL</sequence>